<dbReference type="GO" id="GO:0051213">
    <property type="term" value="F:dioxygenase activity"/>
    <property type="evidence" value="ECO:0007669"/>
    <property type="project" value="UniProtKB-KW"/>
</dbReference>
<dbReference type="PANTHER" id="PTHR43779">
    <property type="entry name" value="DIOXYGENASE RV0097-RELATED"/>
    <property type="match status" value="1"/>
</dbReference>
<evidence type="ECO:0000256" key="3">
    <source>
        <dbReference type="ARBA" id="ARBA00022964"/>
    </source>
</evidence>
<dbReference type="InterPro" id="IPR003819">
    <property type="entry name" value="TauD/TfdA-like"/>
</dbReference>
<dbReference type="InterPro" id="IPR042098">
    <property type="entry name" value="TauD-like_sf"/>
</dbReference>
<dbReference type="SUPFAM" id="SSF51197">
    <property type="entry name" value="Clavaminate synthase-like"/>
    <property type="match status" value="1"/>
</dbReference>
<comment type="caution">
    <text evidence="8">The sequence shown here is derived from an EMBL/GenBank/DDBJ whole genome shotgun (WGS) entry which is preliminary data.</text>
</comment>
<dbReference type="InterPro" id="IPR051178">
    <property type="entry name" value="TfdA_dioxygenase"/>
</dbReference>
<evidence type="ECO:0000256" key="4">
    <source>
        <dbReference type="ARBA" id="ARBA00023002"/>
    </source>
</evidence>
<reference evidence="8 9" key="1">
    <citation type="journal article" date="2017" name="Biotechnol. Biofuels">
        <title>Differential beta-glucosidase expression as a function of carbon source availability in Talaromyces amestolkiae: a genomic and proteomic approach.</title>
        <authorList>
            <person name="de Eugenio L.I."/>
            <person name="Mendez-Liter J.A."/>
            <person name="Nieto-Dominguez M."/>
            <person name="Alonso L."/>
            <person name="Gil-Munoz J."/>
            <person name="Barriuso J."/>
            <person name="Prieto A."/>
            <person name="Martinez M.J."/>
        </authorList>
    </citation>
    <scope>NUCLEOTIDE SEQUENCE [LARGE SCALE GENOMIC DNA]</scope>
    <source>
        <strain evidence="8 9">CIB</strain>
    </source>
</reference>
<protein>
    <recommendedName>
        <fullName evidence="7">TauD/TfdA-like domain-containing protein</fullName>
    </recommendedName>
</protein>
<dbReference type="PANTHER" id="PTHR43779:SF3">
    <property type="entry name" value="(3R)-3-[(CARBOXYMETHYL)AMINO]FATTY ACID OXYGENASE_DECARBOXYLASE"/>
    <property type="match status" value="1"/>
</dbReference>
<dbReference type="Proteomes" id="UP000249363">
    <property type="component" value="Unassembled WGS sequence"/>
</dbReference>
<dbReference type="EMBL" id="MIKG01000002">
    <property type="protein sequence ID" value="RAO65993.1"/>
    <property type="molecule type" value="Genomic_DNA"/>
</dbReference>
<sequence length="329" mass="37467">MALSHLHIRTYENTSPPLSEKQKPIQDGSLTVIPILQTENSVFGAEVSGVDWTNPVPAETVSQLIALQDKYGVLIFRKTNLDNARHIAFSQQLGEKLEVNPFYYGRENDRLGEPFLFDVGNKGSEKKDTPVIYLLRIKQDSTYHQQRSKYSILLSHGNPVKGGSWTHFADTRRAYADLPESKKEELENLIVEHDLWHSRKLASPIVYGNPLPHELAAKPPAYHRLVQTAPDGRQTLYLAAHAKLILGRSFEESQKLLWELIDHCTQPKYVFSMEWLSGGDMVWWDNRQSMHRANPYTETMTARDVRRSTIIDDGPLAYGVAYEERLAAA</sequence>
<dbReference type="GO" id="GO:0046872">
    <property type="term" value="F:metal ion binding"/>
    <property type="evidence" value="ECO:0007669"/>
    <property type="project" value="UniProtKB-KW"/>
</dbReference>
<keyword evidence="3" id="KW-0223">Dioxygenase</keyword>
<evidence type="ECO:0000256" key="2">
    <source>
        <dbReference type="ARBA" id="ARBA00022723"/>
    </source>
</evidence>
<gene>
    <name evidence="8" type="ORF">BHQ10_002005</name>
</gene>
<evidence type="ECO:0000256" key="6">
    <source>
        <dbReference type="SAM" id="MobiDB-lite"/>
    </source>
</evidence>
<dbReference type="Pfam" id="PF02668">
    <property type="entry name" value="TauD"/>
    <property type="match status" value="1"/>
</dbReference>
<organism evidence="8 9">
    <name type="scientific">Talaromyces amestolkiae</name>
    <dbReference type="NCBI Taxonomy" id="1196081"/>
    <lineage>
        <taxon>Eukaryota</taxon>
        <taxon>Fungi</taxon>
        <taxon>Dikarya</taxon>
        <taxon>Ascomycota</taxon>
        <taxon>Pezizomycotina</taxon>
        <taxon>Eurotiomycetes</taxon>
        <taxon>Eurotiomycetidae</taxon>
        <taxon>Eurotiales</taxon>
        <taxon>Trichocomaceae</taxon>
        <taxon>Talaromyces</taxon>
        <taxon>Talaromyces sect. Talaromyces</taxon>
    </lineage>
</organism>
<keyword evidence="5" id="KW-0408">Iron</keyword>
<dbReference type="Gene3D" id="3.60.130.10">
    <property type="entry name" value="Clavaminate synthase-like"/>
    <property type="match status" value="1"/>
</dbReference>
<dbReference type="OrthoDB" id="5818554at2759"/>
<dbReference type="STRING" id="1196081.A0A364KR27"/>
<dbReference type="RefSeq" id="XP_040730510.1">
    <property type="nucleotide sequence ID" value="XM_040874104.1"/>
</dbReference>
<evidence type="ECO:0000313" key="9">
    <source>
        <dbReference type="Proteomes" id="UP000249363"/>
    </source>
</evidence>
<proteinExistence type="inferred from homology"/>
<comment type="similarity">
    <text evidence="1">Belongs to the TfdA dioxygenase family.</text>
</comment>
<keyword evidence="9" id="KW-1185">Reference proteome</keyword>
<feature type="region of interest" description="Disordered" evidence="6">
    <location>
        <begin position="1"/>
        <end position="24"/>
    </location>
</feature>
<accession>A0A364KR27</accession>
<evidence type="ECO:0000256" key="5">
    <source>
        <dbReference type="ARBA" id="ARBA00023004"/>
    </source>
</evidence>
<dbReference type="GeneID" id="63791222"/>
<evidence type="ECO:0000256" key="1">
    <source>
        <dbReference type="ARBA" id="ARBA00005896"/>
    </source>
</evidence>
<keyword evidence="2" id="KW-0479">Metal-binding</keyword>
<keyword evidence="4" id="KW-0560">Oxidoreductase</keyword>
<feature type="domain" description="TauD/TfdA-like" evidence="7">
    <location>
        <begin position="40"/>
        <end position="308"/>
    </location>
</feature>
<evidence type="ECO:0000259" key="7">
    <source>
        <dbReference type="Pfam" id="PF02668"/>
    </source>
</evidence>
<dbReference type="AlphaFoldDB" id="A0A364KR27"/>
<evidence type="ECO:0000313" key="8">
    <source>
        <dbReference type="EMBL" id="RAO65993.1"/>
    </source>
</evidence>
<name>A0A364KR27_TALAM</name>